<dbReference type="Proteomes" id="UP000273898">
    <property type="component" value="Unassembled WGS sequence"/>
</dbReference>
<gene>
    <name evidence="7" type="ORF">BCL90_1886</name>
    <name evidence="8" type="ORF">E3V97_07570</name>
</gene>
<dbReference type="EMBL" id="RCCK01000011">
    <property type="protein sequence ID" value="RLJ76842.1"/>
    <property type="molecule type" value="Genomic_DNA"/>
</dbReference>
<dbReference type="SUPFAM" id="SSF54001">
    <property type="entry name" value="Cysteine proteinases"/>
    <property type="match status" value="1"/>
</dbReference>
<dbReference type="OrthoDB" id="2235251at2"/>
<dbReference type="Gene3D" id="3.90.70.50">
    <property type="entry name" value="Peptidase C10, streptopain"/>
    <property type="match status" value="1"/>
</dbReference>
<evidence type="ECO:0000256" key="5">
    <source>
        <dbReference type="ARBA" id="ARBA00022807"/>
    </source>
</evidence>
<dbReference type="GO" id="GO:0006508">
    <property type="term" value="P:proteolysis"/>
    <property type="evidence" value="ECO:0007669"/>
    <property type="project" value="UniProtKB-KW"/>
</dbReference>
<feature type="domain" description="Spi protease inhibitor" evidence="6">
    <location>
        <begin position="49"/>
        <end position="153"/>
    </location>
</feature>
<evidence type="ECO:0000313" key="8">
    <source>
        <dbReference type="EMBL" id="TFB33897.1"/>
    </source>
</evidence>
<dbReference type="GO" id="GO:0008234">
    <property type="term" value="F:cysteine-type peptidase activity"/>
    <property type="evidence" value="ECO:0007669"/>
    <property type="project" value="UniProtKB-KW"/>
</dbReference>
<dbReference type="Pfam" id="PF01640">
    <property type="entry name" value="Peptidase_C10"/>
    <property type="match status" value="2"/>
</dbReference>
<evidence type="ECO:0000313" key="9">
    <source>
        <dbReference type="Proteomes" id="UP000273898"/>
    </source>
</evidence>
<evidence type="ECO:0000313" key="7">
    <source>
        <dbReference type="EMBL" id="RLJ76842.1"/>
    </source>
</evidence>
<keyword evidence="4" id="KW-0378">Hydrolase</keyword>
<keyword evidence="5" id="KW-0788">Thiol protease</keyword>
<dbReference type="InterPro" id="IPR000200">
    <property type="entry name" value="Peptidase_C10"/>
</dbReference>
<organism evidence="7 9">
    <name type="scientific">Pedobacter alluvionis</name>
    <dbReference type="NCBI Taxonomy" id="475253"/>
    <lineage>
        <taxon>Bacteria</taxon>
        <taxon>Pseudomonadati</taxon>
        <taxon>Bacteroidota</taxon>
        <taxon>Sphingobacteriia</taxon>
        <taxon>Sphingobacteriales</taxon>
        <taxon>Sphingobacteriaceae</taxon>
        <taxon>Pedobacter</taxon>
    </lineage>
</organism>
<evidence type="ECO:0000256" key="1">
    <source>
        <dbReference type="ARBA" id="ARBA00009693"/>
    </source>
</evidence>
<evidence type="ECO:0000259" key="6">
    <source>
        <dbReference type="Pfam" id="PF13734"/>
    </source>
</evidence>
<dbReference type="InterPro" id="IPR044934">
    <property type="entry name" value="Streptopain_sf"/>
</dbReference>
<keyword evidence="10" id="KW-1185">Reference proteome</keyword>
<reference evidence="8 10" key="2">
    <citation type="submission" date="2019-03" db="EMBL/GenBank/DDBJ databases">
        <authorList>
            <person name="He R.-H."/>
        </authorList>
    </citation>
    <scope>NUCLEOTIDE SEQUENCE [LARGE SCALE GENOMIC DNA]</scope>
    <source>
        <strain evidence="8 10">DSM 19624</strain>
    </source>
</reference>
<keyword evidence="2" id="KW-0645">Protease</keyword>
<evidence type="ECO:0000313" key="10">
    <source>
        <dbReference type="Proteomes" id="UP000297429"/>
    </source>
</evidence>
<dbReference type="PRINTS" id="PR00797">
    <property type="entry name" value="STREPTOPAIN"/>
</dbReference>
<comment type="caution">
    <text evidence="7">The sequence shown here is derived from an EMBL/GenBank/DDBJ whole genome shotgun (WGS) entry which is preliminary data.</text>
</comment>
<evidence type="ECO:0000256" key="3">
    <source>
        <dbReference type="ARBA" id="ARBA00022729"/>
    </source>
</evidence>
<evidence type="ECO:0000256" key="4">
    <source>
        <dbReference type="ARBA" id="ARBA00022801"/>
    </source>
</evidence>
<reference evidence="7 9" key="1">
    <citation type="submission" date="2018-10" db="EMBL/GenBank/DDBJ databases">
        <title>Genomic Encyclopedia of Archaeal and Bacterial Type Strains, Phase II (KMG-II): from individual species to whole genera.</title>
        <authorList>
            <person name="Goeker M."/>
        </authorList>
    </citation>
    <scope>NUCLEOTIDE SEQUENCE [LARGE SCALE GENOMIC DNA]</scope>
    <source>
        <strain evidence="7 9">DSM 19624</strain>
    </source>
</reference>
<dbReference type="InterPro" id="IPR038765">
    <property type="entry name" value="Papain-like_cys_pep_sf"/>
</dbReference>
<proteinExistence type="inferred from homology"/>
<dbReference type="RefSeq" id="WP_121283687.1">
    <property type="nucleotide sequence ID" value="NZ_RCCK01000011.1"/>
</dbReference>
<protein>
    <submittedName>
        <fullName evidence="7">Spi protease inhibitor</fullName>
    </submittedName>
</protein>
<dbReference type="PROSITE" id="PS51257">
    <property type="entry name" value="PROKAR_LIPOPROTEIN"/>
    <property type="match status" value="1"/>
</dbReference>
<dbReference type="Proteomes" id="UP000297429">
    <property type="component" value="Unassembled WGS sequence"/>
</dbReference>
<comment type="similarity">
    <text evidence="1">Belongs to the peptidase C10 family.</text>
</comment>
<sequence length="430" mass="48132">MKKKSESFRITRKFKLFSYSLLVGSATFLFSCSKDGSELSNHDVPDTNFVSKTDAKDFAINRVVFNKSNSAKLMSKSTDRNSDSHQTLDIVEVGDQKPSYYIINYSNGGFVIISGDKRLDPVLAFSETSNFNLNSSATPSGLIAWLSNMDERIKNLRKGITTIDKKVAKMGQLMWKKNEVMGFNPDPDPSQFANCTQEGMYSSESTYKGPYLSTTWGQTGGYNDNSPNIGCGNGQLPPTGCVATSMAQIMRYYQKPSTYNWSSMANNFPTSETARLMRDAGNSVNMDYGCLGSSAVTSKTANAFINTFGYASAQFQDYNYNVVVAEINGQHPVILSGGKNDGWWIFGSYADGHAWVCDGLLEMKNYQCTKTYTPFSSTPILMKQERSTYLYLHMNWGWQGQYDGYYAFNNFNPDSYTFNYKRGMVTNIRP</sequence>
<dbReference type="InterPro" id="IPR025896">
    <property type="entry name" value="Spi_Prtas-inh"/>
</dbReference>
<evidence type="ECO:0000256" key="2">
    <source>
        <dbReference type="ARBA" id="ARBA00022670"/>
    </source>
</evidence>
<dbReference type="EMBL" id="SOPX01000001">
    <property type="protein sequence ID" value="TFB33897.1"/>
    <property type="molecule type" value="Genomic_DNA"/>
</dbReference>
<dbReference type="AlphaFoldDB" id="A0A497Y245"/>
<accession>A0A497Y245</accession>
<dbReference type="Pfam" id="PF13734">
    <property type="entry name" value="Inhibitor_I69"/>
    <property type="match status" value="1"/>
</dbReference>
<name>A0A497Y245_9SPHI</name>
<keyword evidence="3" id="KW-0732">Signal</keyword>